<dbReference type="AlphaFoldDB" id="A0A2T7Q1C1"/>
<proteinExistence type="predicted"/>
<evidence type="ECO:0000313" key="2">
    <source>
        <dbReference type="Proteomes" id="UP000245119"/>
    </source>
</evidence>
<comment type="caution">
    <text evidence="1">The sequence shown here is derived from an EMBL/GenBank/DDBJ whole genome shotgun (WGS) entry which is preliminary data.</text>
</comment>
<keyword evidence="2" id="KW-1185">Reference proteome</keyword>
<organism evidence="1 2">
    <name type="scientific">Pomacea canaliculata</name>
    <name type="common">Golden apple snail</name>
    <dbReference type="NCBI Taxonomy" id="400727"/>
    <lineage>
        <taxon>Eukaryota</taxon>
        <taxon>Metazoa</taxon>
        <taxon>Spiralia</taxon>
        <taxon>Lophotrochozoa</taxon>
        <taxon>Mollusca</taxon>
        <taxon>Gastropoda</taxon>
        <taxon>Caenogastropoda</taxon>
        <taxon>Architaenioglossa</taxon>
        <taxon>Ampullarioidea</taxon>
        <taxon>Ampullariidae</taxon>
        <taxon>Pomacea</taxon>
    </lineage>
</organism>
<sequence>MEGAAAMEGGSTHYEVLTEPQVNTDHLKTQIRRKNRTARSTSAGCQAARAQRRQLPLPTHTHRQTACPSRHVLHTWAGREEEGCLTSDTDTSFWNLSEVSATPERGFLPTTAVSVLTFRRTASITAAPPVYQATSAPSITYGYRLFTINTSRTSTLSALVTKHGANNNYYKLSLGRGEGEGDITHLNGISVRSCSPPTLFLSSKVNWVNLARCLASYGYRTSDQPASGLTSFTLSSTATDYYTHDRTRHITWPVTARNMQTRATPR</sequence>
<gene>
    <name evidence="1" type="ORF">C0Q70_02093</name>
</gene>
<name>A0A2T7Q1C1_POMCA</name>
<dbReference type="Proteomes" id="UP000245119">
    <property type="component" value="Linkage Group LG1"/>
</dbReference>
<reference evidence="1 2" key="1">
    <citation type="submission" date="2018-04" db="EMBL/GenBank/DDBJ databases">
        <title>The genome of golden apple snail Pomacea canaliculata provides insight into stress tolerance and invasive adaptation.</title>
        <authorList>
            <person name="Liu C."/>
            <person name="Liu B."/>
            <person name="Ren Y."/>
            <person name="Zhang Y."/>
            <person name="Wang H."/>
            <person name="Li S."/>
            <person name="Jiang F."/>
            <person name="Yin L."/>
            <person name="Zhang G."/>
            <person name="Qian W."/>
            <person name="Fan W."/>
        </authorList>
    </citation>
    <scope>NUCLEOTIDE SEQUENCE [LARGE SCALE GENOMIC DNA]</scope>
    <source>
        <strain evidence="1">SZHN2017</strain>
        <tissue evidence="1">Muscle</tissue>
    </source>
</reference>
<evidence type="ECO:0000313" key="1">
    <source>
        <dbReference type="EMBL" id="PVD39462.1"/>
    </source>
</evidence>
<dbReference type="EMBL" id="PZQS01000001">
    <property type="protein sequence ID" value="PVD39462.1"/>
    <property type="molecule type" value="Genomic_DNA"/>
</dbReference>
<accession>A0A2T7Q1C1</accession>
<protein>
    <submittedName>
        <fullName evidence="1">Uncharacterized protein</fullName>
    </submittedName>
</protein>